<feature type="region of interest" description="Disordered" evidence="1">
    <location>
        <begin position="77"/>
        <end position="349"/>
    </location>
</feature>
<dbReference type="PANTHER" id="PTHR11668:SF506">
    <property type="entry name" value="SERINE_THREONINE-PROTEIN PHOSPHATASE"/>
    <property type="match status" value="1"/>
</dbReference>
<dbReference type="GO" id="GO:0004722">
    <property type="term" value="F:protein serine/threonine phosphatase activity"/>
    <property type="evidence" value="ECO:0007669"/>
    <property type="project" value="TreeGrafter"/>
</dbReference>
<comment type="caution">
    <text evidence="2">The sequence shown here is derived from an EMBL/GenBank/DDBJ whole genome shotgun (WGS) entry which is preliminary data.</text>
</comment>
<dbReference type="InterPro" id="IPR029052">
    <property type="entry name" value="Metallo-depent_PP-like"/>
</dbReference>
<dbReference type="OrthoDB" id="1930084at2759"/>
<feature type="compositionally biased region" description="Basic and acidic residues" evidence="1">
    <location>
        <begin position="87"/>
        <end position="108"/>
    </location>
</feature>
<dbReference type="SUPFAM" id="SSF56300">
    <property type="entry name" value="Metallo-dependent phosphatases"/>
    <property type="match status" value="1"/>
</dbReference>
<evidence type="ECO:0000256" key="1">
    <source>
        <dbReference type="SAM" id="MobiDB-lite"/>
    </source>
</evidence>
<evidence type="ECO:0000313" key="2">
    <source>
        <dbReference type="EMBL" id="KHN71136.1"/>
    </source>
</evidence>
<feature type="compositionally biased region" description="Basic and acidic residues" evidence="1">
    <location>
        <begin position="242"/>
        <end position="311"/>
    </location>
</feature>
<dbReference type="GO" id="GO:0005737">
    <property type="term" value="C:cytoplasm"/>
    <property type="evidence" value="ECO:0007669"/>
    <property type="project" value="TreeGrafter"/>
</dbReference>
<dbReference type="PRINTS" id="PR00114">
    <property type="entry name" value="STPHPHTASE"/>
</dbReference>
<dbReference type="Proteomes" id="UP000031036">
    <property type="component" value="Unassembled WGS sequence"/>
</dbReference>
<dbReference type="EMBL" id="JPKZ01022681">
    <property type="protein sequence ID" value="KHN71136.1"/>
    <property type="molecule type" value="Genomic_DNA"/>
</dbReference>
<dbReference type="AlphaFoldDB" id="A0A0B2UJ79"/>
<feature type="compositionally biased region" description="Basic and acidic residues" evidence="1">
    <location>
        <begin position="200"/>
        <end position="232"/>
    </location>
</feature>
<dbReference type="Gene3D" id="3.60.21.10">
    <property type="match status" value="1"/>
</dbReference>
<dbReference type="STRING" id="6265.A0A0B2UJ79"/>
<feature type="compositionally biased region" description="Polar residues" evidence="1">
    <location>
        <begin position="184"/>
        <end position="199"/>
    </location>
</feature>
<dbReference type="GO" id="GO:0005634">
    <property type="term" value="C:nucleus"/>
    <property type="evidence" value="ECO:0007669"/>
    <property type="project" value="TreeGrafter"/>
</dbReference>
<dbReference type="InterPro" id="IPR006186">
    <property type="entry name" value="Ser/Thr-sp_prot-phosphatase"/>
</dbReference>
<evidence type="ECO:0000313" key="3">
    <source>
        <dbReference type="Proteomes" id="UP000031036"/>
    </source>
</evidence>
<proteinExistence type="predicted"/>
<dbReference type="InterPro" id="IPR050341">
    <property type="entry name" value="PP1_catalytic_subunit"/>
</dbReference>
<name>A0A0B2UJ79_TOXCA</name>
<protein>
    <submittedName>
        <fullName evidence="2">Serine/threonine-protein phosphatase PP-Z2</fullName>
    </submittedName>
</protein>
<accession>A0A0B2UJ79</accession>
<feature type="compositionally biased region" description="Basic and acidic residues" evidence="1">
    <location>
        <begin position="152"/>
        <end position="180"/>
    </location>
</feature>
<feature type="non-terminal residue" evidence="2">
    <location>
        <position position="1"/>
    </location>
</feature>
<dbReference type="PANTHER" id="PTHR11668">
    <property type="entry name" value="SERINE/THREONINE PROTEIN PHOSPHATASE"/>
    <property type="match status" value="1"/>
</dbReference>
<sequence length="373" mass="42242">VFGKVAIDEFEDALKIDLIVRAHQVVMDGYEFFHNKRCLTIFSAPCYCGEMNNIAGILFVSAKLECAIFTYRSPNRAPEEDEDQQIEDGKVGKEDGEKHLDGEIEKQKSGLVGKDTTKPGKQKLTPDQVEKKNREGSSLPCKNENTPSKEGANIRKEREQKKETADAKSIPKQEGYDSPKLKTTPRSSDNSNSAPYNEKQQNKKGDSKVIDRCKEKQNNDNKMVKGQSKKDTGTSSSTQKNESNKKQESESNKRKENVSNKKEENKNKNKAENEKAEKKEKSEKAKSNRSKKEAKEANSKENKGSVKELQKNQKSLQQKKVDDCQKKTVKNETAKKLNRDGGEQRKGTIYEAAKQKLWDTMRKGSANKRERSQ</sequence>
<reference evidence="2 3" key="1">
    <citation type="submission" date="2014-11" db="EMBL/GenBank/DDBJ databases">
        <title>Genetic blueprint of the zoonotic pathogen Toxocara canis.</title>
        <authorList>
            <person name="Zhu X.-Q."/>
            <person name="Korhonen P.K."/>
            <person name="Cai H."/>
            <person name="Young N.D."/>
            <person name="Nejsum P."/>
            <person name="von Samson-Himmelstjerna G."/>
            <person name="Boag P.R."/>
            <person name="Tan P."/>
            <person name="Li Q."/>
            <person name="Min J."/>
            <person name="Yang Y."/>
            <person name="Wang X."/>
            <person name="Fang X."/>
            <person name="Hall R.S."/>
            <person name="Hofmann A."/>
            <person name="Sternberg P.W."/>
            <person name="Jex A.R."/>
            <person name="Gasser R.B."/>
        </authorList>
    </citation>
    <scope>NUCLEOTIDE SEQUENCE [LARGE SCALE GENOMIC DNA]</scope>
    <source>
        <strain evidence="2">PN_DK_2014</strain>
    </source>
</reference>
<organism evidence="2 3">
    <name type="scientific">Toxocara canis</name>
    <name type="common">Canine roundworm</name>
    <dbReference type="NCBI Taxonomy" id="6265"/>
    <lineage>
        <taxon>Eukaryota</taxon>
        <taxon>Metazoa</taxon>
        <taxon>Ecdysozoa</taxon>
        <taxon>Nematoda</taxon>
        <taxon>Chromadorea</taxon>
        <taxon>Rhabditida</taxon>
        <taxon>Spirurina</taxon>
        <taxon>Ascaridomorpha</taxon>
        <taxon>Ascaridoidea</taxon>
        <taxon>Toxocaridae</taxon>
        <taxon>Toxocara</taxon>
    </lineage>
</organism>
<keyword evidence="3" id="KW-1185">Reference proteome</keyword>
<feature type="region of interest" description="Disordered" evidence="1">
    <location>
        <begin position="354"/>
        <end position="373"/>
    </location>
</feature>
<gene>
    <name evidence="2" type="primary">PPZ2</name>
    <name evidence="2" type="ORF">Tcan_02478</name>
</gene>
<feature type="compositionally biased region" description="Basic and acidic residues" evidence="1">
    <location>
        <begin position="319"/>
        <end position="349"/>
    </location>
</feature>